<dbReference type="Pfam" id="PF00015">
    <property type="entry name" value="MCPsignal"/>
    <property type="match status" value="1"/>
</dbReference>
<organism evidence="5 6">
    <name type="scientific">Dendrosporobacter quercicolus</name>
    <dbReference type="NCBI Taxonomy" id="146817"/>
    <lineage>
        <taxon>Bacteria</taxon>
        <taxon>Bacillati</taxon>
        <taxon>Bacillota</taxon>
        <taxon>Negativicutes</taxon>
        <taxon>Selenomonadales</taxon>
        <taxon>Sporomusaceae</taxon>
        <taxon>Dendrosporobacter</taxon>
    </lineage>
</organism>
<dbReference type="InterPro" id="IPR004089">
    <property type="entry name" value="MCPsignal_dom"/>
</dbReference>
<dbReference type="GO" id="GO:0007165">
    <property type="term" value="P:signal transduction"/>
    <property type="evidence" value="ECO:0007669"/>
    <property type="project" value="UniProtKB-KW"/>
</dbReference>
<dbReference type="RefSeq" id="WP_092073533.1">
    <property type="nucleotide sequence ID" value="NZ_FNHB01000006.1"/>
</dbReference>
<evidence type="ECO:0000256" key="3">
    <source>
        <dbReference type="PROSITE-ProRule" id="PRU00284"/>
    </source>
</evidence>
<keyword evidence="1" id="KW-0145">Chemotaxis</keyword>
<dbReference type="InterPro" id="IPR051310">
    <property type="entry name" value="MCP_chemotaxis"/>
</dbReference>
<dbReference type="Gene3D" id="1.10.287.950">
    <property type="entry name" value="Methyl-accepting chemotaxis protein"/>
    <property type="match status" value="1"/>
</dbReference>
<evidence type="ECO:0000256" key="1">
    <source>
        <dbReference type="ARBA" id="ARBA00022500"/>
    </source>
</evidence>
<proteinExistence type="inferred from homology"/>
<dbReference type="GO" id="GO:0006935">
    <property type="term" value="P:chemotaxis"/>
    <property type="evidence" value="ECO:0007669"/>
    <property type="project" value="UniProtKB-KW"/>
</dbReference>
<accession>A0A1G9UUA1</accession>
<dbReference type="Pfam" id="PF05651">
    <property type="entry name" value="Diacid_rec"/>
    <property type="match status" value="1"/>
</dbReference>
<dbReference type="PROSITE" id="PS50111">
    <property type="entry name" value="CHEMOTAXIS_TRANSDUC_2"/>
    <property type="match status" value="1"/>
</dbReference>
<evidence type="ECO:0000313" key="6">
    <source>
        <dbReference type="Proteomes" id="UP000214880"/>
    </source>
</evidence>
<keyword evidence="3" id="KW-0807">Transducer</keyword>
<dbReference type="SMART" id="SM00283">
    <property type="entry name" value="MA"/>
    <property type="match status" value="1"/>
</dbReference>
<name>A0A1G9UUA1_9FIRM</name>
<dbReference type="Proteomes" id="UP000214880">
    <property type="component" value="Unassembled WGS sequence"/>
</dbReference>
<dbReference type="SUPFAM" id="SSF58104">
    <property type="entry name" value="Methyl-accepting chemotaxis protein (MCP) signaling domain"/>
    <property type="match status" value="1"/>
</dbReference>
<sequence>MAEYTISPNLAAEIVKFVAGKTGYPMIICDDSGTVIADTVGGTRLGAVHSGARKILQGLTDEYAVSAEEALQNPQVREGYSCVIVIDGARVGTFGITGSVEVVKPLTQLAATIVGYRIKEDMQKQAVARVVELVSENVRQAAAAVQEISASSEELASTTDDVVTVSNESAQKVKDTGKILDMSRGIATQTKLLSLNASIEAARAGSHGRGFAVVAQEMQKLAQNSADATEKINVILQEIQTAIQKVIDGINQSARITNDQARAMQDILGRVDSVQSSTAELVSMFNKK</sequence>
<keyword evidence="6" id="KW-1185">Reference proteome</keyword>
<comment type="similarity">
    <text evidence="2">Belongs to the methyl-accepting chemotaxis (MCP) protein family.</text>
</comment>
<evidence type="ECO:0000259" key="4">
    <source>
        <dbReference type="PROSITE" id="PS50111"/>
    </source>
</evidence>
<dbReference type="InterPro" id="IPR008599">
    <property type="entry name" value="Diacid_rec"/>
</dbReference>
<dbReference type="GO" id="GO:0016020">
    <property type="term" value="C:membrane"/>
    <property type="evidence" value="ECO:0007669"/>
    <property type="project" value="InterPro"/>
</dbReference>
<dbReference type="AlphaFoldDB" id="A0A1G9UUA1"/>
<dbReference type="STRING" id="146817.SAMN04488502_10666"/>
<evidence type="ECO:0000256" key="2">
    <source>
        <dbReference type="ARBA" id="ARBA00029447"/>
    </source>
</evidence>
<protein>
    <submittedName>
        <fullName evidence="5">Putative sugar diacid recognition</fullName>
    </submittedName>
</protein>
<reference evidence="5 6" key="1">
    <citation type="submission" date="2016-10" db="EMBL/GenBank/DDBJ databases">
        <authorList>
            <person name="de Groot N.N."/>
        </authorList>
    </citation>
    <scope>NUCLEOTIDE SEQUENCE [LARGE SCALE GENOMIC DNA]</scope>
    <source>
        <strain evidence="5 6">DSM 1736</strain>
    </source>
</reference>
<dbReference type="PANTHER" id="PTHR43531:SF11">
    <property type="entry name" value="METHYL-ACCEPTING CHEMOTAXIS PROTEIN 3"/>
    <property type="match status" value="1"/>
</dbReference>
<evidence type="ECO:0000313" key="5">
    <source>
        <dbReference type="EMBL" id="SDM63456.1"/>
    </source>
</evidence>
<dbReference type="PANTHER" id="PTHR43531">
    <property type="entry name" value="PROTEIN ICFG"/>
    <property type="match status" value="1"/>
</dbReference>
<dbReference type="OrthoDB" id="3192at2"/>
<dbReference type="EMBL" id="FNHB01000006">
    <property type="protein sequence ID" value="SDM63456.1"/>
    <property type="molecule type" value="Genomic_DNA"/>
</dbReference>
<feature type="domain" description="Methyl-accepting transducer" evidence="4">
    <location>
        <begin position="125"/>
        <end position="288"/>
    </location>
</feature>
<gene>
    <name evidence="5" type="ORF">SAMN04488502_10666</name>
</gene>